<keyword evidence="3" id="KW-0808">Transferase</keyword>
<dbReference type="AlphaFoldDB" id="A0A919F905"/>
<organism evidence="3 4">
    <name type="scientific">Xanthomonas boreopolis</name>
    <dbReference type="NCBI Taxonomy" id="86183"/>
    <lineage>
        <taxon>Bacteria</taxon>
        <taxon>Pseudomonadati</taxon>
        <taxon>Pseudomonadota</taxon>
        <taxon>Gammaproteobacteria</taxon>
        <taxon>Lysobacterales</taxon>
        <taxon>Lysobacteraceae</taxon>
        <taxon>Xanthomonas</taxon>
    </lineage>
</organism>
<dbReference type="Proteomes" id="UP000623958">
    <property type="component" value="Unassembled WGS sequence"/>
</dbReference>
<dbReference type="Gene3D" id="3.40.50.2000">
    <property type="entry name" value="Glycogen Phosphorylase B"/>
    <property type="match status" value="2"/>
</dbReference>
<evidence type="ECO:0000259" key="1">
    <source>
        <dbReference type="Pfam" id="PF00534"/>
    </source>
</evidence>
<evidence type="ECO:0000313" key="4">
    <source>
        <dbReference type="Proteomes" id="UP000623958"/>
    </source>
</evidence>
<dbReference type="GO" id="GO:0016757">
    <property type="term" value="F:glycosyltransferase activity"/>
    <property type="evidence" value="ECO:0007669"/>
    <property type="project" value="InterPro"/>
</dbReference>
<dbReference type="InterPro" id="IPR028098">
    <property type="entry name" value="Glyco_trans_4-like_N"/>
</dbReference>
<dbReference type="Pfam" id="PF13439">
    <property type="entry name" value="Glyco_transf_4"/>
    <property type="match status" value="1"/>
</dbReference>
<evidence type="ECO:0000313" key="3">
    <source>
        <dbReference type="EMBL" id="GHH56202.1"/>
    </source>
</evidence>
<accession>A0A919F905</accession>
<protein>
    <submittedName>
        <fullName evidence="3">Glycosyl transferase family 1</fullName>
    </submittedName>
</protein>
<dbReference type="EMBL" id="BNBA01000020">
    <property type="protein sequence ID" value="GHH56202.1"/>
    <property type="molecule type" value="Genomic_DNA"/>
</dbReference>
<dbReference type="PANTHER" id="PTHR45947:SF3">
    <property type="entry name" value="SULFOQUINOVOSYL TRANSFERASE SQD2"/>
    <property type="match status" value="1"/>
</dbReference>
<reference evidence="3" key="2">
    <citation type="submission" date="2020-09" db="EMBL/GenBank/DDBJ databases">
        <authorList>
            <person name="Sun Q."/>
            <person name="Ohkuma M."/>
        </authorList>
    </citation>
    <scope>NUCLEOTIDE SEQUENCE</scope>
    <source>
        <strain evidence="3">JCM 13306</strain>
    </source>
</reference>
<reference evidence="3" key="1">
    <citation type="journal article" date="2014" name="Int. J. Syst. Evol. Microbiol.">
        <title>Complete genome sequence of Corynebacterium casei LMG S-19264T (=DSM 44701T), isolated from a smear-ripened cheese.</title>
        <authorList>
            <consortium name="US DOE Joint Genome Institute (JGI-PGF)"/>
            <person name="Walter F."/>
            <person name="Albersmeier A."/>
            <person name="Kalinowski J."/>
            <person name="Ruckert C."/>
        </authorList>
    </citation>
    <scope>NUCLEOTIDE SEQUENCE</scope>
    <source>
        <strain evidence="3">JCM 13306</strain>
    </source>
</reference>
<comment type="caution">
    <text evidence="3">The sequence shown here is derived from an EMBL/GenBank/DDBJ whole genome shotgun (WGS) entry which is preliminary data.</text>
</comment>
<dbReference type="PANTHER" id="PTHR45947">
    <property type="entry name" value="SULFOQUINOVOSYL TRANSFERASE SQD2"/>
    <property type="match status" value="1"/>
</dbReference>
<feature type="domain" description="Glycosyltransferase subfamily 4-like N-terminal" evidence="2">
    <location>
        <begin position="14"/>
        <end position="178"/>
    </location>
</feature>
<sequence length="380" mass="42268">MKVVHVVRQFHPSIGGMEEVVLNIARQHRAVADDDVRVVTLDRLFTAPATTLAREAHYEDLPVTRIPYRGSTRYPLAPSVLAALGAADLVHVHGIDFFYDFLAVSRPLHGKPMVVSTHGGFFHTGYASRLKKVWFNTLTRASALAYRRVIATSENDGDMFSRVVAPARLRVIENGVDVGKYAGQGAQVPGRTLIYFGRWSVNKGLMETLDLLKALIALDPAWRLIVAGREYDFSEADIRAAIATRGLAAHVDLHVSPSQEQLRLLMRQAQLFVCLSRHEGFGIAAVEAMSAGLIPVLSDIPPFARLSGESGQGILVDRDDPIGAAVRVERLALELERDFGRRREAAMAYVERYDWRHVVGRYLDEYRSALGQRHPQEALR</sequence>
<dbReference type="RefSeq" id="WP_434029543.1">
    <property type="nucleotide sequence ID" value="NZ_BNBA01000020.1"/>
</dbReference>
<evidence type="ECO:0000259" key="2">
    <source>
        <dbReference type="Pfam" id="PF13439"/>
    </source>
</evidence>
<proteinExistence type="predicted"/>
<dbReference type="SUPFAM" id="SSF53756">
    <property type="entry name" value="UDP-Glycosyltransferase/glycogen phosphorylase"/>
    <property type="match status" value="1"/>
</dbReference>
<dbReference type="InterPro" id="IPR050194">
    <property type="entry name" value="Glycosyltransferase_grp1"/>
</dbReference>
<gene>
    <name evidence="3" type="primary">gumH</name>
    <name evidence="3" type="ORF">GCM10009090_25660</name>
</gene>
<dbReference type="CDD" id="cd03801">
    <property type="entry name" value="GT4_PimA-like"/>
    <property type="match status" value="1"/>
</dbReference>
<feature type="domain" description="Glycosyl transferase family 1" evidence="1">
    <location>
        <begin position="191"/>
        <end position="331"/>
    </location>
</feature>
<dbReference type="InterPro" id="IPR001296">
    <property type="entry name" value="Glyco_trans_1"/>
</dbReference>
<dbReference type="Pfam" id="PF00534">
    <property type="entry name" value="Glycos_transf_1"/>
    <property type="match status" value="1"/>
</dbReference>
<keyword evidence="4" id="KW-1185">Reference proteome</keyword>
<name>A0A919F905_9XANT</name>